<reference evidence="7 8" key="1">
    <citation type="journal article" date="2018" name="Front. Microbiol.">
        <title>Prospects for Fungal Bioremediation of Acidic Radioactive Waste Sites: Characterization and Genome Sequence of Rhodotorula taiwanensis MD1149.</title>
        <authorList>
            <person name="Tkavc R."/>
            <person name="Matrosova V.Y."/>
            <person name="Grichenko O.E."/>
            <person name="Gostincar C."/>
            <person name="Volpe R.P."/>
            <person name="Klimenkova P."/>
            <person name="Gaidamakova E.K."/>
            <person name="Zhou C.E."/>
            <person name="Stewart B.J."/>
            <person name="Lyman M.G."/>
            <person name="Malfatti S.A."/>
            <person name="Rubinfeld B."/>
            <person name="Courtot M."/>
            <person name="Singh J."/>
            <person name="Dalgard C.L."/>
            <person name="Hamilton T."/>
            <person name="Frey K.G."/>
            <person name="Gunde-Cimerman N."/>
            <person name="Dugan L."/>
            <person name="Daly M.J."/>
        </authorList>
    </citation>
    <scope>NUCLEOTIDE SEQUENCE [LARGE SCALE GENOMIC DNA]</scope>
    <source>
        <strain evidence="7 8">MD1149</strain>
    </source>
</reference>
<keyword evidence="2" id="KW-0238">DNA-binding</keyword>
<sequence length="390" mass="41492">MYADSGFPSPAPSSSSLMSGTSDSATSSSHTGRTKRHATEVDYAALEGQAGAEHGLTGGERPSKRRAPRSTAAEKQARKVARMERNRIAAQVSRDKKKQQQELLEARIHQLEDELAHRDGTPAPRAPIELAPVPVPPPTQDPHEVDQLKEENETLKTQLALEKLHSQSLQIRLAALETKFSRLEQLLDKSTLLAHRPSVAGGVATHPERQPETKTHQDTEEDQDSSRLVAREVDSSLQRKLSCPLPSTRALPSRLLSAPTSLPPVVPLDLDYGLALDNGAGAGGLELDLGGGVGGVGGFSTEPAPSAGLDSSPLFGVDDSATGFVAPLFSESDVNQAWLDWSLNVEPTSVPAPTLGAIEPPATDFDLVAFLRDQQQDALPVSFAASTLAC</sequence>
<dbReference type="EMBL" id="PJQD01000017">
    <property type="protein sequence ID" value="POY75344.1"/>
    <property type="molecule type" value="Genomic_DNA"/>
</dbReference>
<keyword evidence="8" id="KW-1185">Reference proteome</keyword>
<dbReference type="GO" id="GO:0003700">
    <property type="term" value="F:DNA-binding transcription factor activity"/>
    <property type="evidence" value="ECO:0007669"/>
    <property type="project" value="InterPro"/>
</dbReference>
<evidence type="ECO:0000256" key="5">
    <source>
        <dbReference type="SAM" id="MobiDB-lite"/>
    </source>
</evidence>
<evidence type="ECO:0000256" key="4">
    <source>
        <dbReference type="SAM" id="Coils"/>
    </source>
</evidence>
<proteinExistence type="predicted"/>
<feature type="region of interest" description="Disordered" evidence="5">
    <location>
        <begin position="118"/>
        <end position="144"/>
    </location>
</feature>
<feature type="compositionally biased region" description="Basic and acidic residues" evidence="5">
    <location>
        <begin position="206"/>
        <end position="218"/>
    </location>
</feature>
<dbReference type="OrthoDB" id="295274at2759"/>
<dbReference type="Gene3D" id="1.20.5.170">
    <property type="match status" value="1"/>
</dbReference>
<name>A0A2S5BF00_9BASI</name>
<feature type="region of interest" description="Disordered" evidence="5">
    <location>
        <begin position="198"/>
        <end position="241"/>
    </location>
</feature>
<organism evidence="7 8">
    <name type="scientific">Rhodotorula taiwanensis</name>
    <dbReference type="NCBI Taxonomy" id="741276"/>
    <lineage>
        <taxon>Eukaryota</taxon>
        <taxon>Fungi</taxon>
        <taxon>Dikarya</taxon>
        <taxon>Basidiomycota</taxon>
        <taxon>Pucciniomycotina</taxon>
        <taxon>Microbotryomycetes</taxon>
        <taxon>Sporidiobolales</taxon>
        <taxon>Sporidiobolaceae</taxon>
        <taxon>Rhodotorula</taxon>
    </lineage>
</organism>
<feature type="region of interest" description="Disordered" evidence="5">
    <location>
        <begin position="1"/>
        <end position="101"/>
    </location>
</feature>
<evidence type="ECO:0000313" key="8">
    <source>
        <dbReference type="Proteomes" id="UP000237144"/>
    </source>
</evidence>
<evidence type="ECO:0000313" key="7">
    <source>
        <dbReference type="EMBL" id="POY75344.1"/>
    </source>
</evidence>
<dbReference type="CDD" id="cd14812">
    <property type="entry name" value="bZIP_u3"/>
    <property type="match status" value="1"/>
</dbReference>
<dbReference type="STRING" id="741276.A0A2S5BF00"/>
<dbReference type="Pfam" id="PF00170">
    <property type="entry name" value="bZIP_1"/>
    <property type="match status" value="1"/>
</dbReference>
<keyword evidence="1" id="KW-0805">Transcription regulation</keyword>
<comment type="caution">
    <text evidence="7">The sequence shown here is derived from an EMBL/GenBank/DDBJ whole genome shotgun (WGS) entry which is preliminary data.</text>
</comment>
<dbReference type="SMART" id="SM00338">
    <property type="entry name" value="BRLZ"/>
    <property type="match status" value="1"/>
</dbReference>
<feature type="coiled-coil region" evidence="4">
    <location>
        <begin position="145"/>
        <end position="186"/>
    </location>
</feature>
<evidence type="ECO:0000259" key="6">
    <source>
        <dbReference type="PROSITE" id="PS50217"/>
    </source>
</evidence>
<protein>
    <recommendedName>
        <fullName evidence="6">BZIP domain-containing protein</fullName>
    </recommendedName>
</protein>
<keyword evidence="4" id="KW-0175">Coiled coil</keyword>
<dbReference type="Proteomes" id="UP000237144">
    <property type="component" value="Unassembled WGS sequence"/>
</dbReference>
<accession>A0A2S5BF00</accession>
<dbReference type="GO" id="GO:0003677">
    <property type="term" value="F:DNA binding"/>
    <property type="evidence" value="ECO:0007669"/>
    <property type="project" value="UniProtKB-KW"/>
</dbReference>
<dbReference type="PROSITE" id="PS50217">
    <property type="entry name" value="BZIP"/>
    <property type="match status" value="1"/>
</dbReference>
<dbReference type="SUPFAM" id="SSF57959">
    <property type="entry name" value="Leucine zipper domain"/>
    <property type="match status" value="1"/>
</dbReference>
<feature type="compositionally biased region" description="Low complexity" evidence="5">
    <location>
        <begin position="1"/>
        <end position="31"/>
    </location>
</feature>
<evidence type="ECO:0000256" key="3">
    <source>
        <dbReference type="ARBA" id="ARBA00023163"/>
    </source>
</evidence>
<gene>
    <name evidence="7" type="ORF">BMF94_1572</name>
</gene>
<evidence type="ECO:0000256" key="2">
    <source>
        <dbReference type="ARBA" id="ARBA00023125"/>
    </source>
</evidence>
<dbReference type="PANTHER" id="PTHR23351:SF24">
    <property type="entry name" value="ACTIVATING TRANSCRIPTION FACTOR 3-RELATED"/>
    <property type="match status" value="1"/>
</dbReference>
<feature type="domain" description="BZIP" evidence="6">
    <location>
        <begin position="76"/>
        <end position="114"/>
    </location>
</feature>
<dbReference type="InterPro" id="IPR004827">
    <property type="entry name" value="bZIP"/>
</dbReference>
<dbReference type="InterPro" id="IPR046347">
    <property type="entry name" value="bZIP_sf"/>
</dbReference>
<dbReference type="PANTHER" id="PTHR23351">
    <property type="entry name" value="FOS TRANSCRIPTION FACTOR-RELATED"/>
    <property type="match status" value="1"/>
</dbReference>
<evidence type="ECO:0000256" key="1">
    <source>
        <dbReference type="ARBA" id="ARBA00023015"/>
    </source>
</evidence>
<dbReference type="InterPro" id="IPR000837">
    <property type="entry name" value="AP-1"/>
</dbReference>
<dbReference type="GO" id="GO:0006357">
    <property type="term" value="P:regulation of transcription by RNA polymerase II"/>
    <property type="evidence" value="ECO:0007669"/>
    <property type="project" value="InterPro"/>
</dbReference>
<dbReference type="AlphaFoldDB" id="A0A2S5BF00"/>
<keyword evidence="3" id="KW-0804">Transcription</keyword>
<feature type="compositionally biased region" description="Basic and acidic residues" evidence="5">
    <location>
        <begin position="75"/>
        <end position="87"/>
    </location>
</feature>